<comment type="caution">
    <text evidence="1">The sequence shown here is derived from an EMBL/GenBank/DDBJ whole genome shotgun (WGS) entry which is preliminary data.</text>
</comment>
<accession>A0A6N7QEB4</accession>
<keyword evidence="3" id="KW-1185">Reference proteome</keyword>
<evidence type="ECO:0000313" key="3">
    <source>
        <dbReference type="Proteomes" id="UP000437931"/>
    </source>
</evidence>
<sequence length="152" mass="17077">MKLNWEKFSLALGCAADSPEMAELLTEINERPISSSDPDGYGDSNLRTDYWQFFHSGMEFGFRCNTLSFIHFFIEEQDEFSFYQGDLFGMSSKSWAESSILDKFGLPNDFGGGGYDALLGHVKRWIKYDVDGHGVRFEILSDGGVGKVTLIA</sequence>
<evidence type="ECO:0000313" key="2">
    <source>
        <dbReference type="EMBL" id="MRH74907.1"/>
    </source>
</evidence>
<dbReference type="EMBL" id="WJPM01000007">
    <property type="protein sequence ID" value="MRH74907.1"/>
    <property type="molecule type" value="Genomic_DNA"/>
</dbReference>
<evidence type="ECO:0000313" key="1">
    <source>
        <dbReference type="EMBL" id="MRH00575.1"/>
    </source>
</evidence>
<evidence type="ECO:0000313" key="4">
    <source>
        <dbReference type="Proteomes" id="UP000439314"/>
    </source>
</evidence>
<reference evidence="3 4" key="1">
    <citation type="submission" date="2019-11" db="EMBL/GenBank/DDBJ databases">
        <title>First report of rice panicle blight caused by Xanthomonas sp. in Iran.</title>
        <authorList>
            <person name="Mirghasempour S.A."/>
            <person name="Huang S."/>
            <person name="Brady C.L."/>
            <person name="Studholme D.J."/>
        </authorList>
    </citation>
    <scope>NUCLEOTIDE SEQUENCE [LARGE SCALE GENOMIC DNA]</scope>
    <source>
        <strain evidence="1 4">ASD011</strain>
        <strain evidence="3">SAM114</strain>
    </source>
</reference>
<dbReference type="EMBL" id="WJPN01000007">
    <property type="protein sequence ID" value="MRH00575.1"/>
    <property type="molecule type" value="Genomic_DNA"/>
</dbReference>
<reference evidence="2" key="2">
    <citation type="journal article" date="2020" name="Plant Dis.">
        <title>A Grain Rot of Rice in Iran Caused by a Xanthomonas Strain Closely Related to X. sacchari.</title>
        <authorList>
            <person name="Mirghasempour S.A."/>
            <person name="Huang S."/>
            <person name="Studholme D.J."/>
            <person name="Brady C.L."/>
        </authorList>
    </citation>
    <scope>NUCLEOTIDE SEQUENCE</scope>
    <source>
        <strain evidence="2">SAM114</strain>
    </source>
</reference>
<dbReference type="RefSeq" id="WP_152244192.1">
    <property type="nucleotide sequence ID" value="NZ_WJPM01000007.1"/>
</dbReference>
<name>A0A6N7QEB4_9XANT</name>
<protein>
    <submittedName>
        <fullName evidence="1">Uncharacterized protein</fullName>
    </submittedName>
</protein>
<proteinExistence type="predicted"/>
<dbReference type="AlphaFoldDB" id="A0A6N7QEB4"/>
<organism evidence="1 4">
    <name type="scientific">Xanthomonas sontii</name>
    <dbReference type="NCBI Taxonomy" id="2650745"/>
    <lineage>
        <taxon>Bacteria</taxon>
        <taxon>Pseudomonadati</taxon>
        <taxon>Pseudomonadota</taxon>
        <taxon>Gammaproteobacteria</taxon>
        <taxon>Lysobacterales</taxon>
        <taxon>Lysobacteraceae</taxon>
        <taxon>Xanthomonas</taxon>
    </lineage>
</organism>
<gene>
    <name evidence="1" type="ORF">GIY21_09765</name>
    <name evidence="2" type="ORF">GIY22_09760</name>
</gene>
<dbReference type="Proteomes" id="UP000437931">
    <property type="component" value="Unassembled WGS sequence"/>
</dbReference>
<dbReference type="Proteomes" id="UP000439314">
    <property type="component" value="Unassembled WGS sequence"/>
</dbReference>